<sequence length="566" mass="62760">MGDGESPPYWEPPATIIHRSRRSSSPFLNSSLAIVLLPSLALLFIFVAAVSFATFTGQNSKPNSHTSKPISVKRSWDSLNIVLVLLALLCGVFASRRNDDESSLRNTSSGLENSATQHQFSAAQSHQNVDFSDRKIYAPPTVRPATGVSRLRSINSYPDLRQEESSWENAGNERLRFFDDFDLNKFYPLSTDYVHRRRHDYETDGDVSSVKDIPIDTFVLHSKQDSPSPPRSPPRNHPPPPPPSPPTPPASHNVPKRTYQTLPVKEKIVKSAIPNPPPQPIPSPAPRNVQGDKKRREDRRKSNATKEIASAIALLYNQRKWRRGLTVKQNNETSAESLPPQIIPPASPPPPPPPPLPPPPSVFHNLFKIGSKSKKIHSMSAPPQPPPPPVYFTPGSRRKNQEFSQLTSQVLPPPPISVNSGQRTSISAGKPPVPVRPKNFYNRGEDANKGGQSPLTQIPPPPPPPFPLPEMTFVGHDDFVQIRSVHSSRCSSPQLEDVDMPSNRKASEEINGGNRSGPSMSFPGPDVNVKADTFIARHHNGWRLEKLNSWRERQRVDPGPWPPKDP</sequence>
<gene>
    <name evidence="3" type="ORF">Nepgr_018372</name>
</gene>
<accession>A0AAD3XU91</accession>
<evidence type="ECO:0000313" key="4">
    <source>
        <dbReference type="Proteomes" id="UP001279734"/>
    </source>
</evidence>
<feature type="region of interest" description="Disordered" evidence="1">
    <location>
        <begin position="547"/>
        <end position="566"/>
    </location>
</feature>
<feature type="transmembrane region" description="Helical" evidence="2">
    <location>
        <begin position="76"/>
        <end position="95"/>
    </location>
</feature>
<feature type="transmembrane region" description="Helical" evidence="2">
    <location>
        <begin position="32"/>
        <end position="55"/>
    </location>
</feature>
<comment type="caution">
    <text evidence="3">The sequence shown here is derived from an EMBL/GenBank/DDBJ whole genome shotgun (WGS) entry which is preliminary data.</text>
</comment>
<evidence type="ECO:0000256" key="2">
    <source>
        <dbReference type="SAM" id="Phobius"/>
    </source>
</evidence>
<feature type="compositionally biased region" description="Pro residues" evidence="1">
    <location>
        <begin position="274"/>
        <end position="285"/>
    </location>
</feature>
<evidence type="ECO:0000256" key="1">
    <source>
        <dbReference type="SAM" id="MobiDB-lite"/>
    </source>
</evidence>
<feature type="compositionally biased region" description="Pro residues" evidence="1">
    <location>
        <begin position="341"/>
        <end position="361"/>
    </location>
</feature>
<proteinExistence type="predicted"/>
<keyword evidence="2" id="KW-0812">Transmembrane</keyword>
<reference evidence="3" key="1">
    <citation type="submission" date="2023-05" db="EMBL/GenBank/DDBJ databases">
        <title>Nepenthes gracilis genome sequencing.</title>
        <authorList>
            <person name="Fukushima K."/>
        </authorList>
    </citation>
    <scope>NUCLEOTIDE SEQUENCE</scope>
    <source>
        <strain evidence="3">SING2019-196</strain>
    </source>
</reference>
<keyword evidence="4" id="KW-1185">Reference proteome</keyword>
<feature type="compositionally biased region" description="Pro residues" evidence="1">
    <location>
        <begin position="227"/>
        <end position="249"/>
    </location>
</feature>
<dbReference type="PANTHER" id="PTHR33098:SF71">
    <property type="entry name" value="HYDROXYPROLINE-RICH GLYCOPROTEIN FAMILY PROTEIN"/>
    <property type="match status" value="1"/>
</dbReference>
<feature type="compositionally biased region" description="Polar residues" evidence="1">
    <location>
        <begin position="327"/>
        <end position="336"/>
    </location>
</feature>
<feature type="compositionally biased region" description="Basic and acidic residues" evidence="1">
    <location>
        <begin position="290"/>
        <end position="301"/>
    </location>
</feature>
<feature type="region of interest" description="Disordered" evidence="1">
    <location>
        <begin position="486"/>
        <end position="526"/>
    </location>
</feature>
<feature type="compositionally biased region" description="Pro residues" evidence="1">
    <location>
        <begin position="382"/>
        <end position="391"/>
    </location>
</feature>
<feature type="compositionally biased region" description="Basic and acidic residues" evidence="1">
    <location>
        <begin position="547"/>
        <end position="556"/>
    </location>
</feature>
<keyword evidence="2" id="KW-0472">Membrane</keyword>
<organism evidence="3 4">
    <name type="scientific">Nepenthes gracilis</name>
    <name type="common">Slender pitcher plant</name>
    <dbReference type="NCBI Taxonomy" id="150966"/>
    <lineage>
        <taxon>Eukaryota</taxon>
        <taxon>Viridiplantae</taxon>
        <taxon>Streptophyta</taxon>
        <taxon>Embryophyta</taxon>
        <taxon>Tracheophyta</taxon>
        <taxon>Spermatophyta</taxon>
        <taxon>Magnoliopsida</taxon>
        <taxon>eudicotyledons</taxon>
        <taxon>Gunneridae</taxon>
        <taxon>Pentapetalae</taxon>
        <taxon>Caryophyllales</taxon>
        <taxon>Nepenthaceae</taxon>
        <taxon>Nepenthes</taxon>
    </lineage>
</organism>
<dbReference type="EMBL" id="BSYO01000016">
    <property type="protein sequence ID" value="GMH16531.1"/>
    <property type="molecule type" value="Genomic_DNA"/>
</dbReference>
<feature type="compositionally biased region" description="Pro residues" evidence="1">
    <location>
        <begin position="457"/>
        <end position="468"/>
    </location>
</feature>
<feature type="region of interest" description="Disordered" evidence="1">
    <location>
        <begin position="220"/>
        <end position="472"/>
    </location>
</feature>
<name>A0AAD3XU91_NEPGR</name>
<evidence type="ECO:0000313" key="3">
    <source>
        <dbReference type="EMBL" id="GMH16531.1"/>
    </source>
</evidence>
<dbReference type="AlphaFoldDB" id="A0AAD3XU91"/>
<keyword evidence="2" id="KW-1133">Transmembrane helix</keyword>
<protein>
    <submittedName>
        <fullName evidence="3">Uncharacterized protein</fullName>
    </submittedName>
</protein>
<dbReference type="Proteomes" id="UP001279734">
    <property type="component" value="Unassembled WGS sequence"/>
</dbReference>
<feature type="compositionally biased region" description="Polar residues" evidence="1">
    <location>
        <begin position="417"/>
        <end position="427"/>
    </location>
</feature>
<dbReference type="PANTHER" id="PTHR33098">
    <property type="entry name" value="COTTON FIBER (DUF761)"/>
    <property type="match status" value="1"/>
</dbReference>